<feature type="compositionally biased region" description="Acidic residues" evidence="4">
    <location>
        <begin position="43"/>
        <end position="52"/>
    </location>
</feature>
<feature type="compositionally biased region" description="Basic residues" evidence="4">
    <location>
        <begin position="1152"/>
        <end position="1161"/>
    </location>
</feature>
<evidence type="ECO:0000313" key="6">
    <source>
        <dbReference type="Proteomes" id="UP000076722"/>
    </source>
</evidence>
<dbReference type="Pfam" id="PF04931">
    <property type="entry name" value="DNA_pol_phi"/>
    <property type="match status" value="1"/>
</dbReference>
<keyword evidence="6" id="KW-1185">Reference proteome</keyword>
<evidence type="ECO:0000256" key="3">
    <source>
        <dbReference type="ARBA" id="ARBA00023242"/>
    </source>
</evidence>
<keyword evidence="3" id="KW-0539">Nucleus</keyword>
<dbReference type="EMBL" id="KV419394">
    <property type="protein sequence ID" value="KZS98907.1"/>
    <property type="molecule type" value="Genomic_DNA"/>
</dbReference>
<dbReference type="GO" id="GO:0006355">
    <property type="term" value="P:regulation of DNA-templated transcription"/>
    <property type="evidence" value="ECO:0007669"/>
    <property type="project" value="InterPro"/>
</dbReference>
<dbReference type="GO" id="GO:0000182">
    <property type="term" value="F:rDNA binding"/>
    <property type="evidence" value="ECO:0007669"/>
    <property type="project" value="TreeGrafter"/>
</dbReference>
<evidence type="ECO:0000256" key="1">
    <source>
        <dbReference type="ARBA" id="ARBA00004123"/>
    </source>
</evidence>
<dbReference type="OrthoDB" id="342531at2759"/>
<feature type="region of interest" description="Disordered" evidence="4">
    <location>
        <begin position="751"/>
        <end position="794"/>
    </location>
</feature>
<evidence type="ECO:0000256" key="4">
    <source>
        <dbReference type="SAM" id="MobiDB-lite"/>
    </source>
</evidence>
<organism evidence="5 6">
    <name type="scientific">Sistotremastrum niveocremeum HHB9708</name>
    <dbReference type="NCBI Taxonomy" id="1314777"/>
    <lineage>
        <taxon>Eukaryota</taxon>
        <taxon>Fungi</taxon>
        <taxon>Dikarya</taxon>
        <taxon>Basidiomycota</taxon>
        <taxon>Agaricomycotina</taxon>
        <taxon>Agaricomycetes</taxon>
        <taxon>Sistotremastrales</taxon>
        <taxon>Sistotremastraceae</taxon>
        <taxon>Sertulicium</taxon>
        <taxon>Sertulicium niveocremeum</taxon>
    </lineage>
</organism>
<feature type="region of interest" description="Disordered" evidence="4">
    <location>
        <begin position="1145"/>
        <end position="1225"/>
    </location>
</feature>
<feature type="compositionally biased region" description="Basic and acidic residues" evidence="4">
    <location>
        <begin position="53"/>
        <end position="63"/>
    </location>
</feature>
<feature type="region of interest" description="Disordered" evidence="4">
    <location>
        <begin position="36"/>
        <end position="63"/>
    </location>
</feature>
<dbReference type="Proteomes" id="UP000076722">
    <property type="component" value="Unassembled WGS sequence"/>
</dbReference>
<comment type="similarity">
    <text evidence="2">Belongs to the MYBBP1A family.</text>
</comment>
<protein>
    <recommendedName>
        <fullName evidence="7">DNA polymerase V</fullName>
    </recommendedName>
</protein>
<accession>A0A165AF78</accession>
<feature type="compositionally biased region" description="Acidic residues" evidence="4">
    <location>
        <begin position="810"/>
        <end position="827"/>
    </location>
</feature>
<dbReference type="PANTHER" id="PTHR13213:SF2">
    <property type="entry name" value="MYB-BINDING PROTEIN 1A"/>
    <property type="match status" value="1"/>
</dbReference>
<gene>
    <name evidence="5" type="ORF">SISNIDRAFT_480501</name>
</gene>
<comment type="subcellular location">
    <subcellularLocation>
        <location evidence="1">Nucleus</location>
    </subcellularLocation>
</comment>
<name>A0A165AF78_9AGAM</name>
<feature type="region of interest" description="Disordered" evidence="4">
    <location>
        <begin position="806"/>
        <end position="828"/>
    </location>
</feature>
<evidence type="ECO:0008006" key="7">
    <source>
        <dbReference type="Google" id="ProtNLM"/>
    </source>
</evidence>
<feature type="compositionally biased region" description="Acidic residues" evidence="4">
    <location>
        <begin position="760"/>
        <end position="793"/>
    </location>
</feature>
<evidence type="ECO:0000256" key="2">
    <source>
        <dbReference type="ARBA" id="ARBA00006809"/>
    </source>
</evidence>
<dbReference type="SUPFAM" id="SSF48371">
    <property type="entry name" value="ARM repeat"/>
    <property type="match status" value="1"/>
</dbReference>
<evidence type="ECO:0000313" key="5">
    <source>
        <dbReference type="EMBL" id="KZS98907.1"/>
    </source>
</evidence>
<feature type="compositionally biased region" description="Basic residues" evidence="4">
    <location>
        <begin position="1214"/>
        <end position="1225"/>
    </location>
</feature>
<dbReference type="STRING" id="1314777.A0A165AF78"/>
<reference evidence="5 6" key="1">
    <citation type="journal article" date="2016" name="Mol. Biol. Evol.">
        <title>Comparative Genomics of Early-Diverging Mushroom-Forming Fungi Provides Insights into the Origins of Lignocellulose Decay Capabilities.</title>
        <authorList>
            <person name="Nagy L.G."/>
            <person name="Riley R."/>
            <person name="Tritt A."/>
            <person name="Adam C."/>
            <person name="Daum C."/>
            <person name="Floudas D."/>
            <person name="Sun H."/>
            <person name="Yadav J.S."/>
            <person name="Pangilinan J."/>
            <person name="Larsson K.H."/>
            <person name="Matsuura K."/>
            <person name="Barry K."/>
            <person name="Labutti K."/>
            <person name="Kuo R."/>
            <person name="Ohm R.A."/>
            <person name="Bhattacharya S.S."/>
            <person name="Shirouzu T."/>
            <person name="Yoshinaga Y."/>
            <person name="Martin F.M."/>
            <person name="Grigoriev I.V."/>
            <person name="Hibbett D.S."/>
        </authorList>
    </citation>
    <scope>NUCLEOTIDE SEQUENCE [LARGE SCALE GENOMIC DNA]</scope>
    <source>
        <strain evidence="5 6">HHB9708</strain>
    </source>
</reference>
<dbReference type="PANTHER" id="PTHR13213">
    <property type="entry name" value="MYB-BINDING PROTEIN 1A FAMILY MEMBER"/>
    <property type="match status" value="1"/>
</dbReference>
<proteinExistence type="inferred from homology"/>
<feature type="region of interest" description="Disordered" evidence="4">
    <location>
        <begin position="564"/>
        <end position="586"/>
    </location>
</feature>
<dbReference type="InterPro" id="IPR007015">
    <property type="entry name" value="DNA_pol_V/MYBBP1A"/>
</dbReference>
<dbReference type="AlphaFoldDB" id="A0A165AF78"/>
<dbReference type="GO" id="GO:0005730">
    <property type="term" value="C:nucleolus"/>
    <property type="evidence" value="ECO:0007669"/>
    <property type="project" value="InterPro"/>
</dbReference>
<dbReference type="InterPro" id="IPR016024">
    <property type="entry name" value="ARM-type_fold"/>
</dbReference>
<sequence length="1225" mass="136607">MSTTLPLFWDLSSSSRDKRIDASVKLLGALEQFQAQHVVPESSSDDEVEEEETAKGPGEEDSVELEKYNAQDVAYSLRRLIRGLASPRDSSRLGFAVALTELLSKIDTVSCSQILALVISSSQVVGSMKGQEERDMLFARLFGLTALIDSGLVVRDSPLPHSTSSTTYASSSNDFAKVLSELIALGDTRSWIRESCWWTISLAIDALIDSSVRWKAEASSKSVELIFVPHTPWTGEKIALALKMQLLFPNENWSSILSPTFKSTSILSAENLQVLARILKQTGVDEEEEEDKVNQASGGGFWKPQLHFVWDAILDRYFSPTDTASQVNSSFPDFFRIVVDEGFFSSISSAERKYTGFEVFRKALARATAKEVPLIFTKNLMRSLINHLSGNDRALHKMALQVAKDMHAAVEKSPELGFPLVLQLTGVHGNQHFDRITKTKTLETITAAMNPQGINDYVDHLLDVFYSTAESAQEGVQAPESTRVWVVEQLSALVRNGAIPKSEVWLHRVLEFLGLHGFFEIKKLPSKPTSPAIRALDTPLSDALRELCRIRLLSCASELINQSSSPRRKASKSSEDDVVQENEPPADKIPWVTRTVQNAVQLENDKKHFKPLVKHSSKFKTLRDDTMSAVERLQQLLLKNSPAAQGCELLLMGTLLELYANPDDEAQAEKLEICLEASNQLLFGSNQAGADETNDSEEAHPAAPIDVLVDTIIYYLEKGSAYLRIISNVAFSLLSGDVRGSTVELILTQLERRDPTKDMDEGDSSDEGEDGSEPEISEEEQSDEDDENEEAPDAELRAKVEKALGAQMVEQDDEESSEEEEAMDDDQMMQLDENLAEIFRSRREAKNSAREQNAQREATHFKNRVLDLVEIYIKKQSTSKHLVLMVIPLVEAFMDSGSDEKQFTEKIQGLLRNRLGKAKDLPKDVDVQRTAEALEHLHALARRTHSKDQLATINVCSIQLSRILVREDHLKLVTQSYRDSLTDFVTRKNSSLTPPFFMEMCNRLPEVAWNMRDDLVRQISSAINSFRQAQVFQFIQTMLGQIANGKQGEEFEPFVRSFSDALYTAVTSACQDDKSNFSADHLRDICKAALRIIRLSRNVLTPAAFADIWDSSKIGSVSQALQNNTRFKTSGAAATWKGLATFASTDREDKKNKNKNKKGKGKEKVPNEPNEEDGQAESSGQDAAAAQDDQKPAKAKKRKTAPIEGEDEEEGSKKSRRKKVKKSKE</sequence>